<dbReference type="SMART" id="SM00279">
    <property type="entry name" value="HhH2"/>
    <property type="match status" value="1"/>
</dbReference>
<proteinExistence type="inferred from homology"/>
<feature type="domain" description="XPG N-terminal" evidence="16">
    <location>
        <begin position="1"/>
        <end position="102"/>
    </location>
</feature>
<dbReference type="GO" id="GO:0017108">
    <property type="term" value="F:5'-flap endonuclease activity"/>
    <property type="evidence" value="ECO:0007669"/>
    <property type="project" value="TreeGrafter"/>
</dbReference>
<keyword evidence="10 14" id="KW-0267">Excision nuclease</keyword>
<comment type="cofactor">
    <cofactor evidence="14">
        <name>Mg(2+)</name>
        <dbReference type="ChEBI" id="CHEBI:18420"/>
    </cofactor>
    <text evidence="14">Binds 2 magnesium ions per subunit. They probably participate in the reaction catalyzed by the enzyme. May bind an additional third magnesium ion after substrate binding.</text>
</comment>
<keyword evidence="6 14" id="KW-0227">DNA damage</keyword>
<keyword evidence="14" id="KW-0238">DNA-binding</keyword>
<protein>
    <recommendedName>
        <fullName evidence="3 14">Exonuclease 1</fullName>
        <ecNumber evidence="14">3.1.-.-</ecNumber>
    </recommendedName>
</protein>
<gene>
    <name evidence="18" type="primary">LOC105158061</name>
</gene>
<evidence type="ECO:0000256" key="9">
    <source>
        <dbReference type="ARBA" id="ARBA00022842"/>
    </source>
</evidence>
<comment type="subcellular location">
    <subcellularLocation>
        <location evidence="1 14">Nucleus</location>
    </subcellularLocation>
</comment>
<evidence type="ECO:0000256" key="8">
    <source>
        <dbReference type="ARBA" id="ARBA00022801"/>
    </source>
</evidence>
<comment type="function">
    <text evidence="13">Putative 5'-&gt;3' double-stranded DNA exonuclease which may also contain a cryptic 3'-&gt;5' double-stranded DNA exonuclease activity. May be involved in DNA mismatch repair (MMR).</text>
</comment>
<keyword evidence="9 14" id="KW-0460">Magnesium</keyword>
<dbReference type="GO" id="GO:0005634">
    <property type="term" value="C:nucleus"/>
    <property type="evidence" value="ECO:0007669"/>
    <property type="project" value="UniProtKB-SubCell"/>
</dbReference>
<evidence type="ECO:0000256" key="7">
    <source>
        <dbReference type="ARBA" id="ARBA00022769"/>
    </source>
</evidence>
<feature type="domain" description="XPG-I" evidence="15">
    <location>
        <begin position="141"/>
        <end position="210"/>
    </location>
</feature>
<dbReference type="PANTHER" id="PTHR11081:SF8">
    <property type="entry name" value="EXONUCLEASE 1"/>
    <property type="match status" value="1"/>
</dbReference>
<evidence type="ECO:0000256" key="4">
    <source>
        <dbReference type="ARBA" id="ARBA00022722"/>
    </source>
</evidence>
<keyword evidence="17" id="KW-1185">Reference proteome</keyword>
<dbReference type="AlphaFoldDB" id="A0A8M8UW35"/>
<dbReference type="FunFam" id="3.40.50.1010:FF:000002">
    <property type="entry name" value="Exonuclease 1, putative"/>
    <property type="match status" value="1"/>
</dbReference>
<evidence type="ECO:0000256" key="1">
    <source>
        <dbReference type="ARBA" id="ARBA00004123"/>
    </source>
</evidence>
<dbReference type="GO" id="GO:0035312">
    <property type="term" value="F:5'-3' DNA exonuclease activity"/>
    <property type="evidence" value="ECO:0007669"/>
    <property type="project" value="UniProtKB-UniRule"/>
</dbReference>
<keyword evidence="4 14" id="KW-0540">Nuclease</keyword>
<evidence type="ECO:0000256" key="14">
    <source>
        <dbReference type="RuleBase" id="RU910737"/>
    </source>
</evidence>
<keyword evidence="14 18" id="KW-0269">Exonuclease</keyword>
<keyword evidence="11 14" id="KW-0234">DNA repair</keyword>
<dbReference type="InterPro" id="IPR006085">
    <property type="entry name" value="XPG_DNA_repair_N"/>
</dbReference>
<dbReference type="FunFam" id="1.10.150.20:FF:000011">
    <property type="entry name" value="exonuclease 1"/>
    <property type="match status" value="1"/>
</dbReference>
<keyword evidence="8 14" id="KW-0378">Hydrolase</keyword>
<keyword evidence="5 14" id="KW-0479">Metal-binding</keyword>
<dbReference type="Gene3D" id="3.40.50.1010">
    <property type="entry name" value="5'-nuclease"/>
    <property type="match status" value="1"/>
</dbReference>
<dbReference type="GO" id="GO:0003677">
    <property type="term" value="F:DNA binding"/>
    <property type="evidence" value="ECO:0007669"/>
    <property type="project" value="UniProtKB-UniRule"/>
</dbReference>
<evidence type="ECO:0000256" key="2">
    <source>
        <dbReference type="ARBA" id="ARBA00010563"/>
    </source>
</evidence>
<dbReference type="SUPFAM" id="SSF47807">
    <property type="entry name" value="5' to 3' exonuclease, C-terminal subdomain"/>
    <property type="match status" value="1"/>
</dbReference>
<evidence type="ECO:0000313" key="17">
    <source>
        <dbReference type="Proteomes" id="UP000504604"/>
    </source>
</evidence>
<evidence type="ECO:0000256" key="12">
    <source>
        <dbReference type="ARBA" id="ARBA00023242"/>
    </source>
</evidence>
<name>A0A8M8UW35_SESIN</name>
<dbReference type="Pfam" id="PF00752">
    <property type="entry name" value="XPG_N"/>
    <property type="match status" value="1"/>
</dbReference>
<evidence type="ECO:0000256" key="10">
    <source>
        <dbReference type="ARBA" id="ARBA00022881"/>
    </source>
</evidence>
<dbReference type="PANTHER" id="PTHR11081">
    <property type="entry name" value="FLAP ENDONUCLEASE FAMILY MEMBER"/>
    <property type="match status" value="1"/>
</dbReference>
<dbReference type="InterPro" id="IPR019974">
    <property type="entry name" value="XPG_CS"/>
</dbReference>
<dbReference type="PROSITE" id="PS00842">
    <property type="entry name" value="XPG_2"/>
    <property type="match status" value="1"/>
</dbReference>
<evidence type="ECO:0000256" key="3">
    <source>
        <dbReference type="ARBA" id="ARBA00020324"/>
    </source>
</evidence>
<dbReference type="SMART" id="SM00484">
    <property type="entry name" value="XPGI"/>
    <property type="match status" value="1"/>
</dbReference>
<evidence type="ECO:0000259" key="16">
    <source>
        <dbReference type="SMART" id="SM00485"/>
    </source>
</evidence>
<dbReference type="Gene3D" id="1.10.150.20">
    <property type="entry name" value="5' to 3' exonuclease, C-terminal subdomain"/>
    <property type="match status" value="1"/>
</dbReference>
<dbReference type="InterPro" id="IPR036279">
    <property type="entry name" value="5-3_exonuclease_C_sf"/>
</dbReference>
<keyword evidence="12 14" id="KW-0539">Nucleus</keyword>
<evidence type="ECO:0000259" key="15">
    <source>
        <dbReference type="SMART" id="SM00484"/>
    </source>
</evidence>
<evidence type="ECO:0000256" key="13">
    <source>
        <dbReference type="ARBA" id="ARBA00060210"/>
    </source>
</evidence>
<dbReference type="PRINTS" id="PR00853">
    <property type="entry name" value="XPGRADSUPER"/>
</dbReference>
<dbReference type="InterPro" id="IPR044752">
    <property type="entry name" value="PIN-like_EXO1"/>
</dbReference>
<comment type="function">
    <text evidence="14">5'-&gt;3' double-stranded DNA exonuclease which may also possess a cryptic 3'-&gt;5' double-stranded DNA exonuclease activity. Functions in DNA mismatch repair.</text>
</comment>
<dbReference type="InterPro" id="IPR006086">
    <property type="entry name" value="XPG-I_dom"/>
</dbReference>
<accession>A0A8M8UW35</accession>
<dbReference type="InterPro" id="IPR029060">
    <property type="entry name" value="PIN-like_dom_sf"/>
</dbReference>
<evidence type="ECO:0000313" key="18">
    <source>
        <dbReference type="RefSeq" id="XP_020548076.1"/>
    </source>
</evidence>
<dbReference type="GO" id="GO:0046872">
    <property type="term" value="F:metal ion binding"/>
    <property type="evidence" value="ECO:0007669"/>
    <property type="project" value="UniProtKB-UniRule"/>
</dbReference>
<dbReference type="CDD" id="cd09901">
    <property type="entry name" value="H3TH_FEN1-like"/>
    <property type="match status" value="1"/>
</dbReference>
<evidence type="ECO:0000256" key="5">
    <source>
        <dbReference type="ARBA" id="ARBA00022723"/>
    </source>
</evidence>
<dbReference type="GO" id="GO:0006281">
    <property type="term" value="P:DNA repair"/>
    <property type="evidence" value="ECO:0007669"/>
    <property type="project" value="UniProtKB-UniRule"/>
</dbReference>
<evidence type="ECO:0000256" key="11">
    <source>
        <dbReference type="ARBA" id="ARBA00023204"/>
    </source>
</evidence>
<keyword evidence="7 14" id="KW-0228">DNA excision</keyword>
<dbReference type="EC" id="3.1.-.-" evidence="14"/>
<reference evidence="18" key="1">
    <citation type="submission" date="2025-08" db="UniProtKB">
        <authorList>
            <consortium name="RefSeq"/>
        </authorList>
    </citation>
    <scope>IDENTIFICATION</scope>
</reference>
<evidence type="ECO:0000256" key="6">
    <source>
        <dbReference type="ARBA" id="ARBA00022763"/>
    </source>
</evidence>
<sequence length="312" mass="35089">MGINNLLKFMKPYVERVHIKKYAGRRVGIDAYSWLHKGAYSCSMELCLDLEGDKKYQFLKYFMHRINMLRHYEITPVVVFDGGNIPCKATTEDERNRRRKANRDMAMEKLKDGDANTASELFQRAVSVTPLMAHQLIQTLRSENIEFVVAPYEADAQLAYLAGLEAEEGGVVAVISEDSDLLAYGCPAIVFKMDRYGNGEEIMLNKVFDAVGHVPSFKNFDRELFTGMCVMAGCDFLPSVPGIGIAKAYNLVAKYRNLARVLSVLKFEKGKLMPEDYETAFKEAVAVFQHARVFKAAETPKTSSSRAFAVSK</sequence>
<dbReference type="CDD" id="cd09857">
    <property type="entry name" value="PIN_EXO1"/>
    <property type="match status" value="1"/>
</dbReference>
<dbReference type="SMART" id="SM00485">
    <property type="entry name" value="XPGN"/>
    <property type="match status" value="1"/>
</dbReference>
<dbReference type="Pfam" id="PF00867">
    <property type="entry name" value="XPG_I"/>
    <property type="match status" value="1"/>
</dbReference>
<dbReference type="InterPro" id="IPR006084">
    <property type="entry name" value="XPG/Rad2"/>
</dbReference>
<dbReference type="InterPro" id="IPR008918">
    <property type="entry name" value="HhH2"/>
</dbReference>
<dbReference type="GeneID" id="105158061"/>
<dbReference type="Proteomes" id="UP000504604">
    <property type="component" value="Linkage group LG3"/>
</dbReference>
<organism evidence="17 18">
    <name type="scientific">Sesamum indicum</name>
    <name type="common">Oriental sesame</name>
    <name type="synonym">Sesamum orientale</name>
    <dbReference type="NCBI Taxonomy" id="4182"/>
    <lineage>
        <taxon>Eukaryota</taxon>
        <taxon>Viridiplantae</taxon>
        <taxon>Streptophyta</taxon>
        <taxon>Embryophyta</taxon>
        <taxon>Tracheophyta</taxon>
        <taxon>Spermatophyta</taxon>
        <taxon>Magnoliopsida</taxon>
        <taxon>eudicotyledons</taxon>
        <taxon>Gunneridae</taxon>
        <taxon>Pentapetalae</taxon>
        <taxon>asterids</taxon>
        <taxon>lamiids</taxon>
        <taxon>Lamiales</taxon>
        <taxon>Pedaliaceae</taxon>
        <taxon>Sesamum</taxon>
    </lineage>
</organism>
<dbReference type="SUPFAM" id="SSF88723">
    <property type="entry name" value="PIN domain-like"/>
    <property type="match status" value="1"/>
</dbReference>
<dbReference type="RefSeq" id="XP_020548076.1">
    <property type="nucleotide sequence ID" value="XM_020692417.1"/>
</dbReference>
<comment type="similarity">
    <text evidence="2 14">Belongs to the XPG/RAD2 endonuclease family. EXO1 subfamily.</text>
</comment>